<evidence type="ECO:0000256" key="4">
    <source>
        <dbReference type="ARBA" id="ARBA00022679"/>
    </source>
</evidence>
<keyword evidence="11" id="KW-0472">Membrane</keyword>
<dbReference type="Pfam" id="PF07730">
    <property type="entry name" value="HisKA_3"/>
    <property type="match status" value="1"/>
</dbReference>
<evidence type="ECO:0000256" key="1">
    <source>
        <dbReference type="ARBA" id="ARBA00000085"/>
    </source>
</evidence>
<evidence type="ECO:0000256" key="9">
    <source>
        <dbReference type="PROSITE-ProRule" id="PRU00339"/>
    </source>
</evidence>
<dbReference type="GO" id="GO:0005524">
    <property type="term" value="F:ATP binding"/>
    <property type="evidence" value="ECO:0007669"/>
    <property type="project" value="UniProtKB-KW"/>
</dbReference>
<dbReference type="SUPFAM" id="SSF81901">
    <property type="entry name" value="HCP-like"/>
    <property type="match status" value="1"/>
</dbReference>
<dbReference type="Pfam" id="PF02518">
    <property type="entry name" value="HATPase_c"/>
    <property type="match status" value="1"/>
</dbReference>
<keyword evidence="9" id="KW-0802">TPR repeat</keyword>
<feature type="domain" description="Histidine kinase" evidence="13">
    <location>
        <begin position="521"/>
        <end position="608"/>
    </location>
</feature>
<sequence>MTRFKTIIYILCIGLFPISSFAQTAPLADSIVQSVQQEKNYDQKIAILQKSIKGIYNTKSDETLILARFGYDLANQKNDKVNRGDFLRIIGLSLMKKGNIDSASAYYYKALKELEPTKNTEKLGLLYDDMARMYRKLKQSERSLEFYDKALKLYEAENNLEGIARINNESGAVFRDDFADYKTANERFEKSLRIQRQRNDSVGIGYALEFLGYNQLLIKDYKKSESYLMEALAIREKLKDDFATMLNYTALGEYYNQTKQPLKSNAYFEKSNALAEKIKYPDIQKYNYENIMHNYEILGDYEKAYQSLKAFNVLNDSLYNTKRLKDVEEISTKYETAEKEKQIAEKELALKNRNQWIFGLVALAVIIGLIGFLLYKQQALKNVKQQKDNELKLALEKIESQNKLQEQRLSISRDLHDNIGAQLSFIVSAIDTIKYYVADKNEQLTGRLSNVGVFAKETIQELRDTIWAMNKSGITIKDLQSRIANFIEKAKHSYPNIRISLITDKNITDDTVFTGLQGLNIFRIVQEATNNALKYAQAEQIEIRISKEDDNIHFQITDNGKGFVEKDVEAGNGLLNMRKRASELGDELALSSSAGSGTSVSFGVKNNEQLYSA</sequence>
<dbReference type="SMART" id="SM00387">
    <property type="entry name" value="HATPase_c"/>
    <property type="match status" value="1"/>
</dbReference>
<dbReference type="SUPFAM" id="SSF55874">
    <property type="entry name" value="ATPase domain of HSP90 chaperone/DNA topoisomerase II/histidine kinase"/>
    <property type="match status" value="1"/>
</dbReference>
<dbReference type="SMART" id="SM00028">
    <property type="entry name" value="TPR"/>
    <property type="match status" value="3"/>
</dbReference>
<keyword evidence="11" id="KW-1133">Transmembrane helix</keyword>
<dbReference type="PANTHER" id="PTHR24421">
    <property type="entry name" value="NITRATE/NITRITE SENSOR PROTEIN NARX-RELATED"/>
    <property type="match status" value="1"/>
</dbReference>
<evidence type="ECO:0000256" key="5">
    <source>
        <dbReference type="ARBA" id="ARBA00022741"/>
    </source>
</evidence>
<keyword evidence="12" id="KW-0732">Signal</keyword>
<keyword evidence="3" id="KW-0597">Phosphoprotein</keyword>
<evidence type="ECO:0000256" key="12">
    <source>
        <dbReference type="SAM" id="SignalP"/>
    </source>
</evidence>
<evidence type="ECO:0000256" key="2">
    <source>
        <dbReference type="ARBA" id="ARBA00012438"/>
    </source>
</evidence>
<dbReference type="PROSITE" id="PS50005">
    <property type="entry name" value="TPR"/>
    <property type="match status" value="1"/>
</dbReference>
<evidence type="ECO:0000313" key="15">
    <source>
        <dbReference type="Proteomes" id="UP001337681"/>
    </source>
</evidence>
<evidence type="ECO:0000256" key="3">
    <source>
        <dbReference type="ARBA" id="ARBA00022553"/>
    </source>
</evidence>
<keyword evidence="11" id="KW-0812">Transmembrane</keyword>
<feature type="coiled-coil region" evidence="10">
    <location>
        <begin position="327"/>
        <end position="354"/>
    </location>
</feature>
<evidence type="ECO:0000256" key="11">
    <source>
        <dbReference type="SAM" id="Phobius"/>
    </source>
</evidence>
<dbReference type="InterPro" id="IPR036890">
    <property type="entry name" value="HATPase_C_sf"/>
</dbReference>
<keyword evidence="15" id="KW-1185">Reference proteome</keyword>
<accession>A0ABU7H212</accession>
<name>A0ABU7H212_9SPHI</name>
<keyword evidence="4" id="KW-0808">Transferase</keyword>
<protein>
    <recommendedName>
        <fullName evidence="2">histidine kinase</fullName>
        <ecNumber evidence="2">2.7.13.3</ecNumber>
    </recommendedName>
</protein>
<feature type="signal peptide" evidence="12">
    <location>
        <begin position="1"/>
        <end position="24"/>
    </location>
</feature>
<dbReference type="PANTHER" id="PTHR24421:SF10">
    <property type="entry name" value="NITRATE_NITRITE SENSOR PROTEIN NARQ"/>
    <property type="match status" value="1"/>
</dbReference>
<dbReference type="Gene3D" id="3.30.565.10">
    <property type="entry name" value="Histidine kinase-like ATPase, C-terminal domain"/>
    <property type="match status" value="1"/>
</dbReference>
<keyword evidence="7 14" id="KW-0067">ATP-binding</keyword>
<dbReference type="RefSeq" id="WP_330146263.1">
    <property type="nucleotide sequence ID" value="NZ_JAZDQU010000002.1"/>
</dbReference>
<dbReference type="InterPro" id="IPR050482">
    <property type="entry name" value="Sensor_HK_TwoCompSys"/>
</dbReference>
<keyword evidence="8" id="KW-0902">Two-component regulatory system</keyword>
<evidence type="ECO:0000256" key="6">
    <source>
        <dbReference type="ARBA" id="ARBA00022777"/>
    </source>
</evidence>
<dbReference type="EMBL" id="JAZDQU010000002">
    <property type="protein sequence ID" value="MEE1885365.1"/>
    <property type="molecule type" value="Genomic_DNA"/>
</dbReference>
<keyword evidence="10" id="KW-0175">Coiled coil</keyword>
<proteinExistence type="predicted"/>
<keyword evidence="5" id="KW-0547">Nucleotide-binding</keyword>
<dbReference type="InterPro" id="IPR003594">
    <property type="entry name" value="HATPase_dom"/>
</dbReference>
<dbReference type="InterPro" id="IPR011712">
    <property type="entry name" value="Sig_transdc_His_kin_sub3_dim/P"/>
</dbReference>
<evidence type="ECO:0000313" key="14">
    <source>
        <dbReference type="EMBL" id="MEE1885365.1"/>
    </source>
</evidence>
<keyword evidence="6" id="KW-0418">Kinase</keyword>
<dbReference type="Proteomes" id="UP001337681">
    <property type="component" value="Unassembled WGS sequence"/>
</dbReference>
<feature type="transmembrane region" description="Helical" evidence="11">
    <location>
        <begin position="356"/>
        <end position="375"/>
    </location>
</feature>
<dbReference type="Gene3D" id="1.25.40.10">
    <property type="entry name" value="Tetratricopeptide repeat domain"/>
    <property type="match status" value="2"/>
</dbReference>
<dbReference type="InterPro" id="IPR011990">
    <property type="entry name" value="TPR-like_helical_dom_sf"/>
</dbReference>
<feature type="chain" id="PRO_5047220650" description="histidine kinase" evidence="12">
    <location>
        <begin position="25"/>
        <end position="613"/>
    </location>
</feature>
<reference evidence="14 15" key="1">
    <citation type="submission" date="2024-01" db="EMBL/GenBank/DDBJ databases">
        <title>Pedobacter sp. nov., isolated from oil-contaminated soil.</title>
        <authorList>
            <person name="Le N.T.T."/>
        </authorList>
    </citation>
    <scope>NUCLEOTIDE SEQUENCE [LARGE SCALE GENOMIC DNA]</scope>
    <source>
        <strain evidence="14 15">VNH31</strain>
    </source>
</reference>
<dbReference type="CDD" id="cd16917">
    <property type="entry name" value="HATPase_UhpB-NarQ-NarX-like"/>
    <property type="match status" value="1"/>
</dbReference>
<feature type="repeat" description="TPR" evidence="9">
    <location>
        <begin position="124"/>
        <end position="157"/>
    </location>
</feature>
<dbReference type="Gene3D" id="1.20.5.1930">
    <property type="match status" value="1"/>
</dbReference>
<gene>
    <name evidence="14" type="ORF">VRU49_08030</name>
</gene>
<dbReference type="EC" id="2.7.13.3" evidence="2"/>
<evidence type="ECO:0000259" key="13">
    <source>
        <dbReference type="PROSITE" id="PS50109"/>
    </source>
</evidence>
<dbReference type="InterPro" id="IPR019734">
    <property type="entry name" value="TPR_rpt"/>
</dbReference>
<dbReference type="PROSITE" id="PS50109">
    <property type="entry name" value="HIS_KIN"/>
    <property type="match status" value="1"/>
</dbReference>
<evidence type="ECO:0000256" key="7">
    <source>
        <dbReference type="ARBA" id="ARBA00022840"/>
    </source>
</evidence>
<evidence type="ECO:0000256" key="10">
    <source>
        <dbReference type="SAM" id="Coils"/>
    </source>
</evidence>
<organism evidence="14 15">
    <name type="scientific">Pedobacter flavus</name>
    <dbReference type="NCBI Taxonomy" id="3113906"/>
    <lineage>
        <taxon>Bacteria</taxon>
        <taxon>Pseudomonadati</taxon>
        <taxon>Bacteroidota</taxon>
        <taxon>Sphingobacteriia</taxon>
        <taxon>Sphingobacteriales</taxon>
        <taxon>Sphingobacteriaceae</taxon>
        <taxon>Pedobacter</taxon>
    </lineage>
</organism>
<comment type="catalytic activity">
    <reaction evidence="1">
        <text>ATP + protein L-histidine = ADP + protein N-phospho-L-histidine.</text>
        <dbReference type="EC" id="2.7.13.3"/>
    </reaction>
</comment>
<comment type="caution">
    <text evidence="14">The sequence shown here is derived from an EMBL/GenBank/DDBJ whole genome shotgun (WGS) entry which is preliminary data.</text>
</comment>
<evidence type="ECO:0000256" key="8">
    <source>
        <dbReference type="ARBA" id="ARBA00023012"/>
    </source>
</evidence>
<dbReference type="InterPro" id="IPR005467">
    <property type="entry name" value="His_kinase_dom"/>
</dbReference>